<dbReference type="OrthoDB" id="9788332at2"/>
<evidence type="ECO:0000313" key="1">
    <source>
        <dbReference type="EMBL" id="QDP18714.1"/>
    </source>
</evidence>
<evidence type="ECO:0000313" key="2">
    <source>
        <dbReference type="Proteomes" id="UP000321857"/>
    </source>
</evidence>
<accession>A0A516IPP1</accession>
<dbReference type="EMBL" id="CP041659">
    <property type="protein sequence ID" value="QDP18714.1"/>
    <property type="molecule type" value="Genomic_DNA"/>
</dbReference>
<dbReference type="AlphaFoldDB" id="A0A516IPP1"/>
<dbReference type="KEGG" id="sxa:FMM02_01310"/>
<keyword evidence="2" id="KW-1185">Reference proteome</keyword>
<dbReference type="RefSeq" id="WP_147493176.1">
    <property type="nucleotide sequence ID" value="NZ_CP041659.1"/>
</dbReference>
<dbReference type="InterPro" id="IPR018673">
    <property type="entry name" value="DUF2141"/>
</dbReference>
<protein>
    <submittedName>
        <fullName evidence="1">DUF2141 domain-containing protein</fullName>
    </submittedName>
</protein>
<proteinExistence type="predicted"/>
<organism evidence="1 2">
    <name type="scientific">Sphingomonas xanthus</name>
    <dbReference type="NCBI Taxonomy" id="2594473"/>
    <lineage>
        <taxon>Bacteria</taxon>
        <taxon>Pseudomonadati</taxon>
        <taxon>Pseudomonadota</taxon>
        <taxon>Alphaproteobacteria</taxon>
        <taxon>Sphingomonadales</taxon>
        <taxon>Sphingomonadaceae</taxon>
        <taxon>Sphingomonas</taxon>
    </lineage>
</organism>
<dbReference type="Proteomes" id="UP000321857">
    <property type="component" value="Chromosome"/>
</dbReference>
<gene>
    <name evidence="1" type="ORF">FMM02_01310</name>
</gene>
<sequence length="140" mass="15574">MRTILPLAFLLLIAADDPTATIEINVEGLRNGKGQLHLCLTRNPVHFPNCIKDPSALRRTVPTAEHQFRLTGVAPGRYAVTLVHDENSNARLDMFMGIPREGFGFSRNPTIRFGAPKFESVDIDLAPGFTRASVRMQYLL</sequence>
<dbReference type="Pfam" id="PF09912">
    <property type="entry name" value="DUF2141"/>
    <property type="match status" value="1"/>
</dbReference>
<reference evidence="1 2" key="1">
    <citation type="submission" date="2019-07" db="EMBL/GenBank/DDBJ databases">
        <title>Sphingomonas AE3 Genome sequencing and assembly.</title>
        <authorList>
            <person name="Kim H."/>
        </authorList>
    </citation>
    <scope>NUCLEOTIDE SEQUENCE [LARGE SCALE GENOMIC DNA]</scope>
    <source>
        <strain evidence="1 2">AE3</strain>
    </source>
</reference>
<name>A0A516IPP1_9SPHN</name>